<protein>
    <submittedName>
        <fullName evidence="2">Uncharacterized protein</fullName>
    </submittedName>
</protein>
<dbReference type="EMBL" id="LR743507">
    <property type="protein sequence ID" value="CAA2101075.1"/>
    <property type="molecule type" value="Genomic_DNA"/>
</dbReference>
<keyword evidence="1" id="KW-0472">Membrane</keyword>
<evidence type="ECO:0000256" key="1">
    <source>
        <dbReference type="SAM" id="Phobius"/>
    </source>
</evidence>
<feature type="transmembrane region" description="Helical" evidence="1">
    <location>
        <begin position="7"/>
        <end position="26"/>
    </location>
</feature>
<accession>A0A679IQZ1</accession>
<keyword evidence="1" id="KW-0812">Transmembrane</keyword>
<feature type="transmembrane region" description="Helical" evidence="1">
    <location>
        <begin position="32"/>
        <end position="53"/>
    </location>
</feature>
<dbReference type="AlphaFoldDB" id="A0A679IQZ1"/>
<reference evidence="2" key="1">
    <citation type="submission" date="2019-12" db="EMBL/GenBank/DDBJ databases">
        <authorList>
            <person name="Cremers G."/>
        </authorList>
    </citation>
    <scope>NUCLEOTIDE SEQUENCE</scope>
    <source>
        <strain evidence="2">Vvax</strain>
    </source>
</reference>
<name>A0A679IQZ1_VARPD</name>
<evidence type="ECO:0000313" key="2">
    <source>
        <dbReference type="EMBL" id="CAA2101075.1"/>
    </source>
</evidence>
<proteinExistence type="predicted"/>
<sequence>MPKMKNLLLLTVWAVALAFLLSFFYWGDAPIAEQLLFGALMTVATGGWMLALLNLPRAITAARNWLKSPKDGAKHLRAADSRKPVAR</sequence>
<keyword evidence="1" id="KW-1133">Transmembrane helix</keyword>
<organism evidence="2">
    <name type="scientific">Variovorax paradoxus</name>
    <dbReference type="NCBI Taxonomy" id="34073"/>
    <lineage>
        <taxon>Bacteria</taxon>
        <taxon>Pseudomonadati</taxon>
        <taxon>Pseudomonadota</taxon>
        <taxon>Betaproteobacteria</taxon>
        <taxon>Burkholderiales</taxon>
        <taxon>Comamonadaceae</taxon>
        <taxon>Variovorax</taxon>
    </lineage>
</organism>
<gene>
    <name evidence="2" type="ORF">VVAX_01063</name>
</gene>